<evidence type="ECO:0000313" key="4">
    <source>
        <dbReference type="Proteomes" id="UP000182321"/>
    </source>
</evidence>
<name>A0A1H7KEE4_9FIRM</name>
<dbReference type="AlphaFoldDB" id="A0A1H7KEE4"/>
<evidence type="ECO:0000313" key="3">
    <source>
        <dbReference type="EMBL" id="SEK84866.1"/>
    </source>
</evidence>
<dbReference type="EMBL" id="FNZX01000012">
    <property type="protein sequence ID" value="SEK84866.1"/>
    <property type="molecule type" value="Genomic_DNA"/>
</dbReference>
<dbReference type="Gene3D" id="1.20.120.1220">
    <property type="match status" value="1"/>
</dbReference>
<evidence type="ECO:0000259" key="2">
    <source>
        <dbReference type="Pfam" id="PF01478"/>
    </source>
</evidence>
<feature type="transmembrane region" description="Helical" evidence="1">
    <location>
        <begin position="35"/>
        <end position="56"/>
    </location>
</feature>
<feature type="transmembrane region" description="Helical" evidence="1">
    <location>
        <begin position="101"/>
        <end position="121"/>
    </location>
</feature>
<gene>
    <name evidence="3" type="ORF">SAMN02910377_02001</name>
</gene>
<dbReference type="GO" id="GO:0016020">
    <property type="term" value="C:membrane"/>
    <property type="evidence" value="ECO:0007669"/>
    <property type="project" value="InterPro"/>
</dbReference>
<keyword evidence="1" id="KW-1133">Transmembrane helix</keyword>
<keyword evidence="4" id="KW-1185">Reference proteome</keyword>
<keyword evidence="1" id="KW-0472">Membrane</keyword>
<dbReference type="Pfam" id="PF01478">
    <property type="entry name" value="Peptidase_A24"/>
    <property type="match status" value="1"/>
</dbReference>
<keyword evidence="1" id="KW-0812">Transmembrane</keyword>
<dbReference type="Proteomes" id="UP000182321">
    <property type="component" value="Unassembled WGS sequence"/>
</dbReference>
<accession>A0A1H7KEE4</accession>
<organism evidence="3 4">
    <name type="scientific">Pseudobutyrivibrio ruminis</name>
    <dbReference type="NCBI Taxonomy" id="46206"/>
    <lineage>
        <taxon>Bacteria</taxon>
        <taxon>Bacillati</taxon>
        <taxon>Bacillota</taxon>
        <taxon>Clostridia</taxon>
        <taxon>Lachnospirales</taxon>
        <taxon>Lachnospiraceae</taxon>
        <taxon>Pseudobutyrivibrio</taxon>
    </lineage>
</organism>
<dbReference type="InterPro" id="IPR000045">
    <property type="entry name" value="Prepilin_IV_endopep_pep"/>
</dbReference>
<reference evidence="4" key="1">
    <citation type="submission" date="2016-10" db="EMBL/GenBank/DDBJ databases">
        <authorList>
            <person name="Varghese N."/>
        </authorList>
    </citation>
    <scope>NUCLEOTIDE SEQUENCE [LARGE SCALE GENOMIC DNA]</scope>
    <source>
        <strain evidence="4">ACV-9</strain>
    </source>
</reference>
<feature type="domain" description="Prepilin type IV endopeptidase peptidase" evidence="2">
    <location>
        <begin position="13"/>
        <end position="115"/>
    </location>
</feature>
<evidence type="ECO:0000256" key="1">
    <source>
        <dbReference type="SAM" id="Phobius"/>
    </source>
</evidence>
<protein>
    <submittedName>
        <fullName evidence="3">Type IV leader peptidase family protein</fullName>
    </submittedName>
</protein>
<sequence length="146" mass="16478">MRRQEVKKTSTFLIWSILTSASLFDARSYRIPNQLIILGYLAGIYVNLLSYGWIGIAYFLMKAMWPIACLSLLYIFGKQLGAGDIKLFSVMATLVGADITVNTMITSVILAGIAIVIVSIYEGQLIRRKLHYSFYITAAFFLLQYK</sequence>
<proteinExistence type="predicted"/>
<dbReference type="GO" id="GO:0004190">
    <property type="term" value="F:aspartic-type endopeptidase activity"/>
    <property type="evidence" value="ECO:0007669"/>
    <property type="project" value="InterPro"/>
</dbReference>